<dbReference type="InterPro" id="IPR024688">
    <property type="entry name" value="Mac_dom"/>
</dbReference>
<dbReference type="RefSeq" id="WP_127738625.1">
    <property type="nucleotide sequence ID" value="NZ_RZTZ01000004.1"/>
</dbReference>
<dbReference type="PANTHER" id="PTHR23416">
    <property type="entry name" value="SIALIC ACID SYNTHASE-RELATED"/>
    <property type="match status" value="1"/>
</dbReference>
<keyword evidence="3" id="KW-0012">Acyltransferase</keyword>
<dbReference type="Proteomes" id="UP000288024">
    <property type="component" value="Unassembled WGS sequence"/>
</dbReference>
<dbReference type="SUPFAM" id="SSF51161">
    <property type="entry name" value="Trimeric LpxA-like enzymes"/>
    <property type="match status" value="1"/>
</dbReference>
<dbReference type="Gene3D" id="2.160.10.10">
    <property type="entry name" value="Hexapeptide repeat proteins"/>
    <property type="match status" value="1"/>
</dbReference>
<evidence type="ECO:0000256" key="2">
    <source>
        <dbReference type="ARBA" id="ARBA00022679"/>
    </source>
</evidence>
<dbReference type="Pfam" id="PF14602">
    <property type="entry name" value="Hexapep_2"/>
    <property type="match status" value="1"/>
</dbReference>
<organism evidence="5 6">
    <name type="scientific">Niallia taxi</name>
    <dbReference type="NCBI Taxonomy" id="2499688"/>
    <lineage>
        <taxon>Bacteria</taxon>
        <taxon>Bacillati</taxon>
        <taxon>Bacillota</taxon>
        <taxon>Bacilli</taxon>
        <taxon>Bacillales</taxon>
        <taxon>Bacillaceae</taxon>
        <taxon>Niallia</taxon>
    </lineage>
</organism>
<evidence type="ECO:0000256" key="1">
    <source>
        <dbReference type="ARBA" id="ARBA00007274"/>
    </source>
</evidence>
<evidence type="ECO:0000259" key="4">
    <source>
        <dbReference type="SMART" id="SM01266"/>
    </source>
</evidence>
<feature type="domain" description="Maltose/galactoside acetyltransferase" evidence="4">
    <location>
        <begin position="4"/>
        <end position="54"/>
    </location>
</feature>
<dbReference type="AlphaFoldDB" id="A0A437KB53"/>
<dbReference type="Pfam" id="PF00132">
    <property type="entry name" value="Hexapep"/>
    <property type="match status" value="1"/>
</dbReference>
<dbReference type="InterPro" id="IPR051159">
    <property type="entry name" value="Hexapeptide_acetyltransf"/>
</dbReference>
<dbReference type="FunFam" id="2.160.10.10:FF:000025">
    <property type="entry name" value="Hexapeptide-repeat containing-acetyltransferase"/>
    <property type="match status" value="1"/>
</dbReference>
<name>A0A437KB53_9BACI</name>
<dbReference type="PANTHER" id="PTHR23416:SF23">
    <property type="entry name" value="ACETYLTRANSFERASE C18B11.09C-RELATED"/>
    <property type="match status" value="1"/>
</dbReference>
<evidence type="ECO:0000256" key="3">
    <source>
        <dbReference type="ARBA" id="ARBA00023315"/>
    </source>
</evidence>
<dbReference type="Pfam" id="PF12464">
    <property type="entry name" value="Mac"/>
    <property type="match status" value="1"/>
</dbReference>
<dbReference type="InterPro" id="IPR001451">
    <property type="entry name" value="Hexapep"/>
</dbReference>
<gene>
    <name evidence="5" type="ORF">EM808_12980</name>
</gene>
<proteinExistence type="inferred from homology"/>
<dbReference type="SMART" id="SM01266">
    <property type="entry name" value="Mac"/>
    <property type="match status" value="1"/>
</dbReference>
<evidence type="ECO:0000313" key="5">
    <source>
        <dbReference type="EMBL" id="RVT62674.1"/>
    </source>
</evidence>
<dbReference type="InterPro" id="IPR011004">
    <property type="entry name" value="Trimer_LpxA-like_sf"/>
</dbReference>
<comment type="similarity">
    <text evidence="1">Belongs to the transferase hexapeptide repeat family.</text>
</comment>
<sequence>MSEKEKVFYERGTEELKLKNIRAQKLVRAFNHSEVEDSEKREEIIRELFGSVGANSAIEHNFHCDLGYNIHVGDNFYAGYNCTILDMAEVRIGDNCMIGPDVGIYTAGHAIEPKGRNKSGYGIPITVGNDVWIGGSCVILAGITIGDNSIVAAGSVVTKDVPANTVVAGNPARVIKSIDN</sequence>
<dbReference type="EMBL" id="RZTZ01000004">
    <property type="protein sequence ID" value="RVT62674.1"/>
    <property type="molecule type" value="Genomic_DNA"/>
</dbReference>
<keyword evidence="2 5" id="KW-0808">Transferase</keyword>
<dbReference type="GO" id="GO:0016407">
    <property type="term" value="F:acetyltransferase activity"/>
    <property type="evidence" value="ECO:0007669"/>
    <property type="project" value="InterPro"/>
</dbReference>
<evidence type="ECO:0000313" key="6">
    <source>
        <dbReference type="Proteomes" id="UP000288024"/>
    </source>
</evidence>
<reference evidence="5 6" key="1">
    <citation type="submission" date="2019-01" db="EMBL/GenBank/DDBJ databases">
        <title>Bacillus sp. M5HDSG1-1, whole genome shotgun sequence.</title>
        <authorList>
            <person name="Tuo L."/>
        </authorList>
    </citation>
    <scope>NUCLEOTIDE SEQUENCE [LARGE SCALE GENOMIC DNA]</scope>
    <source>
        <strain evidence="5 6">M5HDSG1-1</strain>
    </source>
</reference>
<dbReference type="CDD" id="cd03357">
    <property type="entry name" value="LbH_MAT_GAT"/>
    <property type="match status" value="1"/>
</dbReference>
<dbReference type="GO" id="GO:0008374">
    <property type="term" value="F:O-acyltransferase activity"/>
    <property type="evidence" value="ECO:0007669"/>
    <property type="project" value="TreeGrafter"/>
</dbReference>
<comment type="caution">
    <text evidence="5">The sequence shown here is derived from an EMBL/GenBank/DDBJ whole genome shotgun (WGS) entry which is preliminary data.</text>
</comment>
<keyword evidence="6" id="KW-1185">Reference proteome</keyword>
<protein>
    <submittedName>
        <fullName evidence="5">Sugar O-acetyltransferase</fullName>
    </submittedName>
</protein>
<accession>A0A437KB53</accession>